<feature type="region of interest" description="Disordered" evidence="2">
    <location>
        <begin position="315"/>
        <end position="337"/>
    </location>
</feature>
<dbReference type="Pfam" id="PF00326">
    <property type="entry name" value="Peptidase_S9"/>
    <property type="match status" value="1"/>
</dbReference>
<dbReference type="GeneID" id="95609015"/>
<dbReference type="PANTHER" id="PTHR42776:SF27">
    <property type="entry name" value="DIPEPTIDYL PEPTIDASE FAMILY MEMBER 6"/>
    <property type="match status" value="1"/>
</dbReference>
<reference evidence="4 5" key="1">
    <citation type="submission" date="2017-09" db="EMBL/GenBank/DDBJ databases">
        <authorList>
            <person name="Lee N."/>
            <person name="Cho B.-K."/>
        </authorList>
    </citation>
    <scope>NUCLEOTIDE SEQUENCE [LARGE SCALE GENOMIC DNA]</scope>
    <source>
        <strain evidence="4 5">ATCC 27476</strain>
    </source>
</reference>
<evidence type="ECO:0000256" key="2">
    <source>
        <dbReference type="SAM" id="MobiDB-lite"/>
    </source>
</evidence>
<dbReference type="EMBL" id="CP023692">
    <property type="protein sequence ID" value="QEV43714.1"/>
    <property type="molecule type" value="Genomic_DNA"/>
</dbReference>
<name>A0A5J6J4C6_STRVI</name>
<evidence type="ECO:0000256" key="1">
    <source>
        <dbReference type="ARBA" id="ARBA00022801"/>
    </source>
</evidence>
<dbReference type="PANTHER" id="PTHR42776">
    <property type="entry name" value="SERINE PEPTIDASE S9 FAMILY MEMBER"/>
    <property type="match status" value="1"/>
</dbReference>
<evidence type="ECO:0000259" key="3">
    <source>
        <dbReference type="Pfam" id="PF00326"/>
    </source>
</evidence>
<dbReference type="GO" id="GO:0006508">
    <property type="term" value="P:proteolysis"/>
    <property type="evidence" value="ECO:0007669"/>
    <property type="project" value="InterPro"/>
</dbReference>
<evidence type="ECO:0000313" key="4">
    <source>
        <dbReference type="EMBL" id="QEV43714.1"/>
    </source>
</evidence>
<feature type="domain" description="Peptidase S9 prolyl oligopeptidase catalytic" evidence="3">
    <location>
        <begin position="113"/>
        <end position="314"/>
    </location>
</feature>
<sequence>MLDPVSGTARRIGMPPGDLLPCAAWTGHGLWLPHSDPGRPRTLGWLPPAGGALELPEPVRPGHQPARVETFPGPDGPVEAVLYGPDWRTARQVVLALHGGPNSRWTLGFDPFLQALAAAGLAVVAPNQRGSTGYGAAHTLAISGTWGGPDLADVTAVGRFLTRERGTGRARPALYGVSYGAFLALLAAAAEPDGWSACAAVAPFLSGPRLHADGSAQVRSMVERLDGLTPVRDGLGPRDVERLAPALAAPLLLVHGALDDSVPVGHSRALAQRLTSLGRRPGTDFHYLELPDRGHAALGTGTADPVVASVVRFLTGQGHPAPPGPVSAPPDTKGGDH</sequence>
<dbReference type="InterPro" id="IPR029058">
    <property type="entry name" value="AB_hydrolase_fold"/>
</dbReference>
<protein>
    <submittedName>
        <fullName evidence="4">Alpha/beta fold hydrolase</fullName>
    </submittedName>
</protein>
<proteinExistence type="predicted"/>
<gene>
    <name evidence="4" type="ORF">CP980_00200</name>
</gene>
<dbReference type="Proteomes" id="UP000325563">
    <property type="component" value="Chromosome"/>
</dbReference>
<dbReference type="RefSeq" id="WP_150492203.1">
    <property type="nucleotide sequence ID" value="NZ_CP023692.1"/>
</dbReference>
<organism evidence="4 5">
    <name type="scientific">Streptomyces vinaceus</name>
    <dbReference type="NCBI Taxonomy" id="1960"/>
    <lineage>
        <taxon>Bacteria</taxon>
        <taxon>Bacillati</taxon>
        <taxon>Actinomycetota</taxon>
        <taxon>Actinomycetes</taxon>
        <taxon>Kitasatosporales</taxon>
        <taxon>Streptomycetaceae</taxon>
        <taxon>Streptomyces</taxon>
    </lineage>
</organism>
<evidence type="ECO:0000313" key="5">
    <source>
        <dbReference type="Proteomes" id="UP000325563"/>
    </source>
</evidence>
<dbReference type="GO" id="GO:0004252">
    <property type="term" value="F:serine-type endopeptidase activity"/>
    <property type="evidence" value="ECO:0007669"/>
    <property type="project" value="TreeGrafter"/>
</dbReference>
<dbReference type="KEGG" id="svn:CP980_00200"/>
<dbReference type="InterPro" id="IPR001375">
    <property type="entry name" value="Peptidase_S9_cat"/>
</dbReference>
<dbReference type="SUPFAM" id="SSF53474">
    <property type="entry name" value="alpha/beta-Hydrolases"/>
    <property type="match status" value="1"/>
</dbReference>
<dbReference type="AlphaFoldDB" id="A0A5J6J4C6"/>
<dbReference type="Gene3D" id="3.40.50.1820">
    <property type="entry name" value="alpha/beta hydrolase"/>
    <property type="match status" value="1"/>
</dbReference>
<accession>A0A5J6J4C6</accession>
<keyword evidence="1 4" id="KW-0378">Hydrolase</keyword>
<keyword evidence="5" id="KW-1185">Reference proteome</keyword>